<dbReference type="EMBL" id="JAUJYO010000001">
    <property type="protein sequence ID" value="KAK1326573.1"/>
    <property type="molecule type" value="Genomic_DNA"/>
</dbReference>
<name>A0AAV9FSV8_ACOCL</name>
<feature type="compositionally biased region" description="Pro residues" evidence="1">
    <location>
        <begin position="24"/>
        <end position="47"/>
    </location>
</feature>
<proteinExistence type="predicted"/>
<accession>A0AAV9FSV8</accession>
<comment type="caution">
    <text evidence="2">The sequence shown here is derived from an EMBL/GenBank/DDBJ whole genome shotgun (WGS) entry which is preliminary data.</text>
</comment>
<evidence type="ECO:0000313" key="2">
    <source>
        <dbReference type="EMBL" id="KAK1326573.1"/>
    </source>
</evidence>
<keyword evidence="3" id="KW-1185">Reference proteome</keyword>
<protein>
    <submittedName>
        <fullName evidence="2">Uncharacterized protein</fullName>
    </submittedName>
</protein>
<feature type="region of interest" description="Disordered" evidence="1">
    <location>
        <begin position="1"/>
        <end position="53"/>
    </location>
</feature>
<organism evidence="2 3">
    <name type="scientific">Acorus calamus</name>
    <name type="common">Sweet flag</name>
    <dbReference type="NCBI Taxonomy" id="4465"/>
    <lineage>
        <taxon>Eukaryota</taxon>
        <taxon>Viridiplantae</taxon>
        <taxon>Streptophyta</taxon>
        <taxon>Embryophyta</taxon>
        <taxon>Tracheophyta</taxon>
        <taxon>Spermatophyta</taxon>
        <taxon>Magnoliopsida</taxon>
        <taxon>Liliopsida</taxon>
        <taxon>Acoraceae</taxon>
        <taxon>Acorus</taxon>
    </lineage>
</organism>
<dbReference type="AlphaFoldDB" id="A0AAV9FSV8"/>
<sequence>MLCCDPRCGSSLPPPPYDSSLCPPATPPCGDGPPMPAPPPPIGPPATPYAGSTAPATPHLSLLHHFYLNLKPLMQI</sequence>
<evidence type="ECO:0000256" key="1">
    <source>
        <dbReference type="SAM" id="MobiDB-lite"/>
    </source>
</evidence>
<evidence type="ECO:0000313" key="3">
    <source>
        <dbReference type="Proteomes" id="UP001180020"/>
    </source>
</evidence>
<reference evidence="2" key="1">
    <citation type="journal article" date="2023" name="Nat. Commun.">
        <title>Diploid and tetraploid genomes of Acorus and the evolution of monocots.</title>
        <authorList>
            <person name="Ma L."/>
            <person name="Liu K.W."/>
            <person name="Li Z."/>
            <person name="Hsiao Y.Y."/>
            <person name="Qi Y."/>
            <person name="Fu T."/>
            <person name="Tang G.D."/>
            <person name="Zhang D."/>
            <person name="Sun W.H."/>
            <person name="Liu D.K."/>
            <person name="Li Y."/>
            <person name="Chen G.Z."/>
            <person name="Liu X.D."/>
            <person name="Liao X.Y."/>
            <person name="Jiang Y.T."/>
            <person name="Yu X."/>
            <person name="Hao Y."/>
            <person name="Huang J."/>
            <person name="Zhao X.W."/>
            <person name="Ke S."/>
            <person name="Chen Y.Y."/>
            <person name="Wu W.L."/>
            <person name="Hsu J.L."/>
            <person name="Lin Y.F."/>
            <person name="Huang M.D."/>
            <person name="Li C.Y."/>
            <person name="Huang L."/>
            <person name="Wang Z.W."/>
            <person name="Zhao X."/>
            <person name="Zhong W.Y."/>
            <person name="Peng D.H."/>
            <person name="Ahmad S."/>
            <person name="Lan S."/>
            <person name="Zhang J.S."/>
            <person name="Tsai W.C."/>
            <person name="Van de Peer Y."/>
            <person name="Liu Z.J."/>
        </authorList>
    </citation>
    <scope>NUCLEOTIDE SEQUENCE</scope>
    <source>
        <strain evidence="2">CP</strain>
    </source>
</reference>
<gene>
    <name evidence="2" type="ORF">QJS10_CPA01g00608</name>
</gene>
<dbReference type="Proteomes" id="UP001180020">
    <property type="component" value="Unassembled WGS sequence"/>
</dbReference>
<reference evidence="2" key="2">
    <citation type="submission" date="2023-06" db="EMBL/GenBank/DDBJ databases">
        <authorList>
            <person name="Ma L."/>
            <person name="Liu K.-W."/>
            <person name="Li Z."/>
            <person name="Hsiao Y.-Y."/>
            <person name="Qi Y."/>
            <person name="Fu T."/>
            <person name="Tang G."/>
            <person name="Zhang D."/>
            <person name="Sun W.-H."/>
            <person name="Liu D.-K."/>
            <person name="Li Y."/>
            <person name="Chen G.-Z."/>
            <person name="Liu X.-D."/>
            <person name="Liao X.-Y."/>
            <person name="Jiang Y.-T."/>
            <person name="Yu X."/>
            <person name="Hao Y."/>
            <person name="Huang J."/>
            <person name="Zhao X.-W."/>
            <person name="Ke S."/>
            <person name="Chen Y.-Y."/>
            <person name="Wu W.-L."/>
            <person name="Hsu J.-L."/>
            <person name="Lin Y.-F."/>
            <person name="Huang M.-D."/>
            <person name="Li C.-Y."/>
            <person name="Huang L."/>
            <person name="Wang Z.-W."/>
            <person name="Zhao X."/>
            <person name="Zhong W.-Y."/>
            <person name="Peng D.-H."/>
            <person name="Ahmad S."/>
            <person name="Lan S."/>
            <person name="Zhang J.-S."/>
            <person name="Tsai W.-C."/>
            <person name="Van De Peer Y."/>
            <person name="Liu Z.-J."/>
        </authorList>
    </citation>
    <scope>NUCLEOTIDE SEQUENCE</scope>
    <source>
        <strain evidence="2">CP</strain>
        <tissue evidence="2">Leaves</tissue>
    </source>
</reference>